<evidence type="ECO:0008006" key="4">
    <source>
        <dbReference type="Google" id="ProtNLM"/>
    </source>
</evidence>
<dbReference type="EMBL" id="AILU01000032">
    <property type="protein sequence ID" value="EJF78947.1"/>
    <property type="molecule type" value="Genomic_DNA"/>
</dbReference>
<feature type="compositionally biased region" description="Low complexity" evidence="1">
    <location>
        <begin position="11"/>
        <end position="24"/>
    </location>
</feature>
<feature type="region of interest" description="Disordered" evidence="1">
    <location>
        <begin position="1"/>
        <end position="24"/>
    </location>
</feature>
<dbReference type="HOGENOM" id="CLU_1486277_0_0_5"/>
<evidence type="ECO:0000313" key="2">
    <source>
        <dbReference type="EMBL" id="EJF78947.1"/>
    </source>
</evidence>
<accession>J1J498</accession>
<dbReference type="InterPro" id="IPR025048">
    <property type="entry name" value="DUF3987"/>
</dbReference>
<name>J1J498_9HYPH</name>
<organism evidence="2 3">
    <name type="scientific">Candidatus Bartonella washoeensis Sb944nv</name>
    <dbReference type="NCBI Taxonomy" id="1094563"/>
    <lineage>
        <taxon>Bacteria</taxon>
        <taxon>Pseudomonadati</taxon>
        <taxon>Pseudomonadota</taxon>
        <taxon>Alphaproteobacteria</taxon>
        <taxon>Hyphomicrobiales</taxon>
        <taxon>Bartonellaceae</taxon>
        <taxon>Bartonella</taxon>
    </lineage>
</organism>
<keyword evidence="3" id="KW-1185">Reference proteome</keyword>
<dbReference type="RefSeq" id="WP_006923920.1">
    <property type="nucleotide sequence ID" value="NZ_JH725024.1"/>
</dbReference>
<sequence length="181" mass="20110">MIEHNPSDLANNNGNVPLNNNDNNNDDVSLKSHDCLKAIPYEVALQQIGWGEIQPINSALLSVEPFHATQVPLVLGSYIYDIADRQQSSLDFVAVSAVCALASVIGNGVRIAPKQHDDWFIVPNLWGVIIGEPSARKTPAMQAALAPLYNLQNEWHKNCQHQNKQAKVNEAFETLHKKRRK</sequence>
<gene>
    <name evidence="2" type="ORF">MCQ_00988</name>
</gene>
<dbReference type="Pfam" id="PF13148">
    <property type="entry name" value="DUF3987"/>
    <property type="match status" value="1"/>
</dbReference>
<dbReference type="eggNOG" id="COG4643">
    <property type="taxonomic scope" value="Bacteria"/>
</dbReference>
<evidence type="ECO:0000256" key="1">
    <source>
        <dbReference type="SAM" id="MobiDB-lite"/>
    </source>
</evidence>
<protein>
    <recommendedName>
        <fullName evidence="4">DUF3987 domain-containing protein</fullName>
    </recommendedName>
</protein>
<evidence type="ECO:0000313" key="3">
    <source>
        <dbReference type="Proteomes" id="UP000008947"/>
    </source>
</evidence>
<dbReference type="Proteomes" id="UP000008947">
    <property type="component" value="Unassembled WGS sequence"/>
</dbReference>
<reference evidence="2 3" key="1">
    <citation type="submission" date="2012-03" db="EMBL/GenBank/DDBJ databases">
        <title>The Genome Sequence of Bartonella washoensis Sb944nv.</title>
        <authorList>
            <consortium name="The Broad Institute Genome Sequencing Platform"/>
            <consortium name="The Broad Institute Genome Sequencing Center for Infectious Disease"/>
            <person name="Feldgarden M."/>
            <person name="Kirby J."/>
            <person name="Kosoy M."/>
            <person name="Birtles R."/>
            <person name="Probert W.S."/>
            <person name="Chiaraviglio L."/>
            <person name="Young S.K."/>
            <person name="Zeng Q."/>
            <person name="Gargeya S."/>
            <person name="Fitzgerald M."/>
            <person name="Haas B."/>
            <person name="Abouelleil A."/>
            <person name="Alvarado L."/>
            <person name="Arachchi H.M."/>
            <person name="Berlin A."/>
            <person name="Chapman S.B."/>
            <person name="Gearin G."/>
            <person name="Goldberg J."/>
            <person name="Griggs A."/>
            <person name="Gujja S."/>
            <person name="Hansen M."/>
            <person name="Heiman D."/>
            <person name="Howarth C."/>
            <person name="Larimer J."/>
            <person name="Lui A."/>
            <person name="MacDonald P.J.P."/>
            <person name="McCowen C."/>
            <person name="Montmayeur A."/>
            <person name="Murphy C."/>
            <person name="Neiman D."/>
            <person name="Pearson M."/>
            <person name="Priest M."/>
            <person name="Roberts A."/>
            <person name="Saif S."/>
            <person name="Shea T."/>
            <person name="Sisk P."/>
            <person name="Stolte C."/>
            <person name="Sykes S."/>
            <person name="Wortman J."/>
            <person name="Nusbaum C."/>
            <person name="Birren B."/>
        </authorList>
    </citation>
    <scope>NUCLEOTIDE SEQUENCE [LARGE SCALE GENOMIC DNA]</scope>
    <source>
        <strain evidence="2 3">Sb944nv</strain>
    </source>
</reference>
<proteinExistence type="predicted"/>
<dbReference type="PATRIC" id="fig|1094563.3.peg.1116"/>
<comment type="caution">
    <text evidence="2">The sequence shown here is derived from an EMBL/GenBank/DDBJ whole genome shotgun (WGS) entry which is preliminary data.</text>
</comment>
<dbReference type="AlphaFoldDB" id="J1J498"/>